<feature type="transmembrane region" description="Helical" evidence="1">
    <location>
        <begin position="37"/>
        <end position="55"/>
    </location>
</feature>
<sequence length="178" mass="20917">MTDTRPESDMLKNQPDLNEILLTWKSPSHPYKKRNRVFYQTVAAITFLLVAIVFFMNDFLLIGVILSVAFVVYATSTIPPVEVKHKITPIGFENAGRLFKWIELYSFWFEEKWNHKVLIIQTRLPFPPQIRMVINNDIEKNVKEVIGKYLLFQEKPTRSFVDSLSHWFSQKIPLDTVN</sequence>
<evidence type="ECO:0000313" key="3">
    <source>
        <dbReference type="Proteomes" id="UP000183120"/>
    </source>
</evidence>
<gene>
    <name evidence="2" type="ORF">AUJ73_02730</name>
</gene>
<evidence type="ECO:0000256" key="1">
    <source>
        <dbReference type="SAM" id="Phobius"/>
    </source>
</evidence>
<keyword evidence="1" id="KW-0472">Membrane</keyword>
<evidence type="ECO:0000313" key="2">
    <source>
        <dbReference type="EMBL" id="OIO14058.1"/>
    </source>
</evidence>
<dbReference type="STRING" id="1805209.AUJ73_02730"/>
<keyword evidence="1" id="KW-0812">Transmembrane</keyword>
<feature type="transmembrane region" description="Helical" evidence="1">
    <location>
        <begin position="61"/>
        <end position="81"/>
    </location>
</feature>
<dbReference type="Proteomes" id="UP000183120">
    <property type="component" value="Unassembled WGS sequence"/>
</dbReference>
<proteinExistence type="predicted"/>
<dbReference type="EMBL" id="MNUY01000043">
    <property type="protein sequence ID" value="OIO14058.1"/>
    <property type="molecule type" value="Genomic_DNA"/>
</dbReference>
<accession>A0A1J4TQF6</accession>
<organism evidence="2 3">
    <name type="scientific">Candidatus Gottesmanbacteria bacterium CG1_02_37_22</name>
    <dbReference type="NCBI Taxonomy" id="1805209"/>
    <lineage>
        <taxon>Bacteria</taxon>
        <taxon>Candidatus Gottesmaniibacteriota</taxon>
    </lineage>
</organism>
<protein>
    <recommendedName>
        <fullName evidence="4">DUF5673 domain-containing protein</fullName>
    </recommendedName>
</protein>
<keyword evidence="1" id="KW-1133">Transmembrane helix</keyword>
<dbReference type="AlphaFoldDB" id="A0A1J4TQF6"/>
<name>A0A1J4TQF6_9BACT</name>
<reference evidence="2 3" key="1">
    <citation type="journal article" date="2016" name="Environ. Microbiol.">
        <title>Genomic resolution of a cold subsurface aquifer community provides metabolic insights for novel microbes adapted to high CO concentrations.</title>
        <authorList>
            <person name="Probst A.J."/>
            <person name="Castelle C.J."/>
            <person name="Singh A."/>
            <person name="Brown C.T."/>
            <person name="Anantharaman K."/>
            <person name="Sharon I."/>
            <person name="Hug L.A."/>
            <person name="Burstein D."/>
            <person name="Emerson J.B."/>
            <person name="Thomas B.C."/>
            <person name="Banfield J.F."/>
        </authorList>
    </citation>
    <scope>NUCLEOTIDE SEQUENCE [LARGE SCALE GENOMIC DNA]</scope>
    <source>
        <strain evidence="2">CG1_02_37_22</strain>
    </source>
</reference>
<evidence type="ECO:0008006" key="4">
    <source>
        <dbReference type="Google" id="ProtNLM"/>
    </source>
</evidence>
<comment type="caution">
    <text evidence="2">The sequence shown here is derived from an EMBL/GenBank/DDBJ whole genome shotgun (WGS) entry which is preliminary data.</text>
</comment>